<name>A0ACB6QHD8_9PLEO</name>
<accession>A0ACB6QHD8</accession>
<proteinExistence type="predicted"/>
<reference evidence="1" key="1">
    <citation type="journal article" date="2020" name="Stud. Mycol.">
        <title>101 Dothideomycetes genomes: a test case for predicting lifestyles and emergence of pathogens.</title>
        <authorList>
            <person name="Haridas S."/>
            <person name="Albert R."/>
            <person name="Binder M."/>
            <person name="Bloem J."/>
            <person name="Labutti K."/>
            <person name="Salamov A."/>
            <person name="Andreopoulos B."/>
            <person name="Baker S."/>
            <person name="Barry K."/>
            <person name="Bills G."/>
            <person name="Bluhm B."/>
            <person name="Cannon C."/>
            <person name="Castanera R."/>
            <person name="Culley D."/>
            <person name="Daum C."/>
            <person name="Ezra D."/>
            <person name="Gonzalez J."/>
            <person name="Henrissat B."/>
            <person name="Kuo A."/>
            <person name="Liang C."/>
            <person name="Lipzen A."/>
            <person name="Lutzoni F."/>
            <person name="Magnuson J."/>
            <person name="Mondo S."/>
            <person name="Nolan M."/>
            <person name="Ohm R."/>
            <person name="Pangilinan J."/>
            <person name="Park H.-J."/>
            <person name="Ramirez L."/>
            <person name="Alfaro M."/>
            <person name="Sun H."/>
            <person name="Tritt A."/>
            <person name="Yoshinaga Y."/>
            <person name="Zwiers L.-H."/>
            <person name="Turgeon B."/>
            <person name="Goodwin S."/>
            <person name="Spatafora J."/>
            <person name="Crous P."/>
            <person name="Grigoriev I."/>
        </authorList>
    </citation>
    <scope>NUCLEOTIDE SEQUENCE</scope>
    <source>
        <strain evidence="1">ATCC 200398</strain>
    </source>
</reference>
<evidence type="ECO:0000313" key="2">
    <source>
        <dbReference type="Proteomes" id="UP000799755"/>
    </source>
</evidence>
<comment type="caution">
    <text evidence="1">The sequence shown here is derived from an EMBL/GenBank/DDBJ whole genome shotgun (WGS) entry which is preliminary data.</text>
</comment>
<dbReference type="Proteomes" id="UP000799755">
    <property type="component" value="Unassembled WGS sequence"/>
</dbReference>
<evidence type="ECO:0000313" key="1">
    <source>
        <dbReference type="EMBL" id="KAF2466344.1"/>
    </source>
</evidence>
<keyword evidence="2" id="KW-1185">Reference proteome</keyword>
<protein>
    <submittedName>
        <fullName evidence="1">Uncharacterized protein</fullName>
    </submittedName>
</protein>
<organism evidence="1 2">
    <name type="scientific">Lindgomyces ingoldianus</name>
    <dbReference type="NCBI Taxonomy" id="673940"/>
    <lineage>
        <taxon>Eukaryota</taxon>
        <taxon>Fungi</taxon>
        <taxon>Dikarya</taxon>
        <taxon>Ascomycota</taxon>
        <taxon>Pezizomycotina</taxon>
        <taxon>Dothideomycetes</taxon>
        <taxon>Pleosporomycetidae</taxon>
        <taxon>Pleosporales</taxon>
        <taxon>Lindgomycetaceae</taxon>
        <taxon>Lindgomyces</taxon>
    </lineage>
</organism>
<gene>
    <name evidence="1" type="ORF">BDR25DRAFT_77642</name>
</gene>
<sequence length="78" mass="8876">MQQFDWSEVALAGVSYDPSRQQAKWCWAKDGSMVSRLGCDRLISPSGRHDVVSFFNNLLTHSRCSAVYRGVRVVENIR</sequence>
<dbReference type="EMBL" id="MU003525">
    <property type="protein sequence ID" value="KAF2466344.1"/>
    <property type="molecule type" value="Genomic_DNA"/>
</dbReference>